<organism evidence="1">
    <name type="scientific">Mannheimia haemolytica</name>
    <name type="common">Pasteurella haemolytica</name>
    <dbReference type="NCBI Taxonomy" id="75985"/>
    <lineage>
        <taxon>Bacteria</taxon>
        <taxon>Pseudomonadati</taxon>
        <taxon>Pseudomonadota</taxon>
        <taxon>Gammaproteobacteria</taxon>
        <taxon>Pasteurellales</taxon>
        <taxon>Pasteurellaceae</taxon>
        <taxon>Mannheimia</taxon>
    </lineage>
</organism>
<sequence>MNIKDLLKEISFKAVINDLNFSSCLYIKPNTSKLYVILNGALIKEPRNPLIYHRHSWHLEFDGSVLYIADPTLFKYESINLAWYVGDKDTDLYPYLAEFVTSVATHLNVETDHIVTYGSSGGGFAALQLGARIGNGVVTVCINPQTNIMKYVPSHRNAFLNACFDFNAEEYDSLSNQEKFNALVLLKENTSKILYIQNTQDEFHHKWHFLPFLELKGIDLSEIEKTHWREQQSKDVKVILYSHESGHAAEPKEMIPEILSAVDQLIAAKMLFYLVSDSLTRLSLSNESLVDLGRITSIGNYPFLHNAKNAKFLMVESAWQGYKNRWKYKIASYPDNPERTNEKLVRLVEKAKDQGIPTVFWNKEDSVHFDRFIDSAKHFDHIFTVDQNAIARYREVVPATTTVNVGMFPVQPKIHNFQGFNFKHLAANFVGSYSHHIHNKRRERQDMLFGAALKAGLPVTIFDRNSDRKSENYRYPKNSF</sequence>
<accession>Q9RP75</accession>
<protein>
    <submittedName>
        <fullName evidence="1">Uncharacterized protein</fullName>
    </submittedName>
</protein>
<proteinExistence type="predicted"/>
<evidence type="ECO:0000313" key="1">
    <source>
        <dbReference type="EMBL" id="AAF08245.1"/>
    </source>
</evidence>
<dbReference type="AlphaFoldDB" id="Q9RP75"/>
<dbReference type="InterPro" id="IPR029058">
    <property type="entry name" value="AB_hydrolase_fold"/>
</dbReference>
<name>Q9RP75_MANHA</name>
<dbReference type="SUPFAM" id="SSF53474">
    <property type="entry name" value="alpha/beta-Hydrolases"/>
    <property type="match status" value="1"/>
</dbReference>
<reference evidence="1" key="1">
    <citation type="journal article" date="2001" name="Infect. Immun.">
        <title>Analysis of the capsule biosynthetic locus of Mannheimia (Pasteurella) haemolytica A1 and proposal of a nomenclature system.</title>
        <authorList>
            <person name="Lo R.Y."/>
            <person name="McKerral L.J."/>
            <person name="Hills T.L."/>
            <person name="Kostrzynska M."/>
        </authorList>
    </citation>
    <scope>NUCLEOTIDE SEQUENCE</scope>
</reference>
<dbReference type="EMBL" id="AF170495">
    <property type="protein sequence ID" value="AAF08245.1"/>
    <property type="molecule type" value="Genomic_DNA"/>
</dbReference>
<dbReference type="Gene3D" id="3.40.50.1820">
    <property type="entry name" value="alpha/beta hydrolase"/>
    <property type="match status" value="1"/>
</dbReference>